<organism evidence="1 2">
    <name type="scientific">Parasponia andersonii</name>
    <name type="common">Sponia andersonii</name>
    <dbReference type="NCBI Taxonomy" id="3476"/>
    <lineage>
        <taxon>Eukaryota</taxon>
        <taxon>Viridiplantae</taxon>
        <taxon>Streptophyta</taxon>
        <taxon>Embryophyta</taxon>
        <taxon>Tracheophyta</taxon>
        <taxon>Spermatophyta</taxon>
        <taxon>Magnoliopsida</taxon>
        <taxon>eudicotyledons</taxon>
        <taxon>Gunneridae</taxon>
        <taxon>Pentapetalae</taxon>
        <taxon>rosids</taxon>
        <taxon>fabids</taxon>
        <taxon>Rosales</taxon>
        <taxon>Cannabaceae</taxon>
        <taxon>Parasponia</taxon>
    </lineage>
</organism>
<dbReference type="Proteomes" id="UP000237105">
    <property type="component" value="Unassembled WGS sequence"/>
</dbReference>
<protein>
    <submittedName>
        <fullName evidence="1">Uncharacterized protein</fullName>
    </submittedName>
</protein>
<sequence length="53" mass="5923">MAAFQDVVDECNLIDMGFKGDEFTWLNKQEAKKSPPAMMARGKVEDSILKKCG</sequence>
<gene>
    <name evidence="1" type="ORF">PanWU01x14_209820</name>
</gene>
<dbReference type="EMBL" id="JXTB01000220">
    <property type="protein sequence ID" value="PON52388.1"/>
    <property type="molecule type" value="Genomic_DNA"/>
</dbReference>
<dbReference type="AlphaFoldDB" id="A0A2P5BUB9"/>
<reference evidence="2" key="1">
    <citation type="submission" date="2016-06" db="EMBL/GenBank/DDBJ databases">
        <title>Parallel loss of symbiosis genes in relatives of nitrogen-fixing non-legume Parasponia.</title>
        <authorList>
            <person name="Van Velzen R."/>
            <person name="Holmer R."/>
            <person name="Bu F."/>
            <person name="Rutten L."/>
            <person name="Van Zeijl A."/>
            <person name="Liu W."/>
            <person name="Santuari L."/>
            <person name="Cao Q."/>
            <person name="Sharma T."/>
            <person name="Shen D."/>
            <person name="Roswanjaya Y."/>
            <person name="Wardhani T."/>
            <person name="Kalhor M.S."/>
            <person name="Jansen J."/>
            <person name="Van den Hoogen J."/>
            <person name="Gungor B."/>
            <person name="Hartog M."/>
            <person name="Hontelez J."/>
            <person name="Verver J."/>
            <person name="Yang W.-C."/>
            <person name="Schijlen E."/>
            <person name="Repin R."/>
            <person name="Schilthuizen M."/>
            <person name="Schranz E."/>
            <person name="Heidstra R."/>
            <person name="Miyata K."/>
            <person name="Fedorova E."/>
            <person name="Kohlen W."/>
            <person name="Bisseling T."/>
            <person name="Smit S."/>
            <person name="Geurts R."/>
        </authorList>
    </citation>
    <scope>NUCLEOTIDE SEQUENCE [LARGE SCALE GENOMIC DNA]</scope>
    <source>
        <strain evidence="2">cv. WU1-14</strain>
    </source>
</reference>
<comment type="caution">
    <text evidence="1">The sequence shown here is derived from an EMBL/GenBank/DDBJ whole genome shotgun (WGS) entry which is preliminary data.</text>
</comment>
<keyword evidence="2" id="KW-1185">Reference proteome</keyword>
<accession>A0A2P5BUB9</accession>
<name>A0A2P5BUB9_PARAD</name>
<dbReference type="OrthoDB" id="1113909at2759"/>
<evidence type="ECO:0000313" key="2">
    <source>
        <dbReference type="Proteomes" id="UP000237105"/>
    </source>
</evidence>
<proteinExistence type="predicted"/>
<evidence type="ECO:0000313" key="1">
    <source>
        <dbReference type="EMBL" id="PON52388.1"/>
    </source>
</evidence>